<keyword evidence="6" id="KW-0227">DNA damage</keyword>
<evidence type="ECO:0000313" key="12">
    <source>
        <dbReference type="EMBL" id="CDW53716.1"/>
    </source>
</evidence>
<evidence type="ECO:0000256" key="2">
    <source>
        <dbReference type="ARBA" id="ARBA00001946"/>
    </source>
</evidence>
<evidence type="ECO:0000256" key="3">
    <source>
        <dbReference type="ARBA" id="ARBA00004123"/>
    </source>
</evidence>
<dbReference type="GO" id="GO:0004518">
    <property type="term" value="F:nuclease activity"/>
    <property type="evidence" value="ECO:0007669"/>
    <property type="project" value="UniProtKB-KW"/>
</dbReference>
<dbReference type="GO" id="GO:0003697">
    <property type="term" value="F:single-stranded DNA binding"/>
    <property type="evidence" value="ECO:0007669"/>
    <property type="project" value="TreeGrafter"/>
</dbReference>
<dbReference type="GO" id="GO:0046872">
    <property type="term" value="F:metal ion binding"/>
    <property type="evidence" value="ECO:0007669"/>
    <property type="project" value="UniProtKB-KW"/>
</dbReference>
<dbReference type="PANTHER" id="PTHR15822:SF4">
    <property type="entry name" value="TYROSYL-DNA PHOSPHODIESTERASE 2"/>
    <property type="match status" value="1"/>
</dbReference>
<evidence type="ECO:0000256" key="10">
    <source>
        <dbReference type="ARBA" id="ARBA00023242"/>
    </source>
</evidence>
<keyword evidence="8" id="KW-0460">Magnesium</keyword>
<reference evidence="12" key="1">
    <citation type="submission" date="2014-01" db="EMBL/GenBank/DDBJ databases">
        <authorList>
            <person name="Aslett M."/>
        </authorList>
    </citation>
    <scope>NUCLEOTIDE SEQUENCE</scope>
</reference>
<evidence type="ECO:0000256" key="7">
    <source>
        <dbReference type="ARBA" id="ARBA00022801"/>
    </source>
</evidence>
<sequence>MSSTDCSESEIPDERTCFRLCNEFAELTKTDSACGHFYLQNCGWDLSVAVSYFLDKNKAQSVDDSPPADGPKQFSLLSWNIDGLDPHNVKSRASAVANIILELVCTFDLICTPPFGYCRTMPTAVFLQEVVEENLVILREKLSSEYDELPRETSCNYFTKTFLHRNSANCDSSQVIPFEGSCMGRDMMVAQVTLFGKAHCCLVNAHLESGRQYSKVRKEQLSTAFSLMRAADSGVNILFGGDLNLRDHEVKAHCDSSPAEFSKVQIFKIQTLPEGIVDLWKANGSPSGEKYTWDSTKNDNIASKGIAGRSYRPRCRFDRIYMKHSTPRLLTPTEFKLVGKRVIRSCLCYPSDHFGILCCFQLT</sequence>
<dbReference type="GO" id="GO:0070260">
    <property type="term" value="F:5'-tyrosyl-DNA phosphodiesterase activity"/>
    <property type="evidence" value="ECO:0007669"/>
    <property type="project" value="TreeGrafter"/>
</dbReference>
<dbReference type="Gene3D" id="3.60.10.10">
    <property type="entry name" value="Endonuclease/exonuclease/phosphatase"/>
    <property type="match status" value="1"/>
</dbReference>
<evidence type="ECO:0000256" key="5">
    <source>
        <dbReference type="ARBA" id="ARBA00022723"/>
    </source>
</evidence>
<dbReference type="EMBL" id="HG805864">
    <property type="protein sequence ID" value="CDW53716.1"/>
    <property type="molecule type" value="Genomic_DNA"/>
</dbReference>
<reference evidence="12" key="2">
    <citation type="submission" date="2014-03" db="EMBL/GenBank/DDBJ databases">
        <title>The whipworm genome and dual-species transcriptomics of an intimate host-pathogen interaction.</title>
        <authorList>
            <person name="Foth B.J."/>
            <person name="Tsai I.J."/>
            <person name="Reid A.J."/>
            <person name="Bancroft A.J."/>
            <person name="Nichol S."/>
            <person name="Tracey A."/>
            <person name="Holroyd N."/>
            <person name="Cotton J.A."/>
            <person name="Stanley E.J."/>
            <person name="Zarowiecki M."/>
            <person name="Liu J.Z."/>
            <person name="Huckvale T."/>
            <person name="Cooper P.J."/>
            <person name="Grencis R.K."/>
            <person name="Berriman M."/>
        </authorList>
    </citation>
    <scope>NUCLEOTIDE SEQUENCE [LARGE SCALE GENOMIC DNA]</scope>
</reference>
<dbReference type="GO" id="GO:0016605">
    <property type="term" value="C:PML body"/>
    <property type="evidence" value="ECO:0007669"/>
    <property type="project" value="TreeGrafter"/>
</dbReference>
<proteinExistence type="predicted"/>
<dbReference type="CDD" id="cd09080">
    <property type="entry name" value="TDP2"/>
    <property type="match status" value="1"/>
</dbReference>
<comment type="subcellular location">
    <subcellularLocation>
        <location evidence="3">Nucleus</location>
    </subcellularLocation>
</comment>
<keyword evidence="4" id="KW-0540">Nuclease</keyword>
<evidence type="ECO:0000256" key="9">
    <source>
        <dbReference type="ARBA" id="ARBA00023204"/>
    </source>
</evidence>
<dbReference type="SUPFAM" id="SSF46934">
    <property type="entry name" value="UBA-like"/>
    <property type="match status" value="1"/>
</dbReference>
<dbReference type="InterPro" id="IPR054109">
    <property type="entry name" value="UBA_8"/>
</dbReference>
<evidence type="ECO:0000259" key="11">
    <source>
        <dbReference type="Pfam" id="PF22566"/>
    </source>
</evidence>
<dbReference type="InterPro" id="IPR009060">
    <property type="entry name" value="UBA-like_sf"/>
</dbReference>
<keyword evidence="13" id="KW-1185">Reference proteome</keyword>
<dbReference type="PANTHER" id="PTHR15822">
    <property type="entry name" value="TRAF AND TNF RECEPTOR-ASSOCIATED PROTEIN"/>
    <property type="match status" value="1"/>
</dbReference>
<keyword evidence="7" id="KW-0378">Hydrolase</keyword>
<protein>
    <submittedName>
        <fullName evidence="12">5' tyrosyl DNA phosphodiesterase</fullName>
    </submittedName>
</protein>
<comment type="cofactor">
    <cofactor evidence="1">
        <name>Mn(2+)</name>
        <dbReference type="ChEBI" id="CHEBI:29035"/>
    </cofactor>
</comment>
<keyword evidence="9" id="KW-0234">DNA repair</keyword>
<dbReference type="Gene3D" id="1.10.8.10">
    <property type="entry name" value="DNA helicase RuvA subunit, C-terminal domain"/>
    <property type="match status" value="1"/>
</dbReference>
<organism evidence="12 13">
    <name type="scientific">Trichuris trichiura</name>
    <name type="common">Whipworm</name>
    <name type="synonym">Trichocephalus trichiurus</name>
    <dbReference type="NCBI Taxonomy" id="36087"/>
    <lineage>
        <taxon>Eukaryota</taxon>
        <taxon>Metazoa</taxon>
        <taxon>Ecdysozoa</taxon>
        <taxon>Nematoda</taxon>
        <taxon>Enoplea</taxon>
        <taxon>Dorylaimia</taxon>
        <taxon>Trichinellida</taxon>
        <taxon>Trichuridae</taxon>
        <taxon>Trichuris</taxon>
    </lineage>
</organism>
<gene>
    <name evidence="12" type="ORF">TTRE_0000198101</name>
</gene>
<dbReference type="SUPFAM" id="SSF56219">
    <property type="entry name" value="DNase I-like"/>
    <property type="match status" value="1"/>
</dbReference>
<evidence type="ECO:0000313" key="13">
    <source>
        <dbReference type="Proteomes" id="UP000030665"/>
    </source>
</evidence>
<dbReference type="GO" id="GO:0005737">
    <property type="term" value="C:cytoplasm"/>
    <property type="evidence" value="ECO:0007669"/>
    <property type="project" value="TreeGrafter"/>
</dbReference>
<name>A0A077Z101_TRITR</name>
<comment type="cofactor">
    <cofactor evidence="2">
        <name>Mg(2+)</name>
        <dbReference type="ChEBI" id="CHEBI:18420"/>
    </cofactor>
</comment>
<feature type="domain" description="UBA-like" evidence="11">
    <location>
        <begin position="22"/>
        <end position="58"/>
    </location>
</feature>
<evidence type="ECO:0000256" key="1">
    <source>
        <dbReference type="ARBA" id="ARBA00001936"/>
    </source>
</evidence>
<dbReference type="STRING" id="36087.A0A077Z101"/>
<keyword evidence="5" id="KW-0479">Metal-binding</keyword>
<dbReference type="OrthoDB" id="9975959at2759"/>
<dbReference type="InterPro" id="IPR036691">
    <property type="entry name" value="Endo/exonu/phosph_ase_sf"/>
</dbReference>
<dbReference type="AlphaFoldDB" id="A0A077Z101"/>
<dbReference type="Proteomes" id="UP000030665">
    <property type="component" value="Unassembled WGS sequence"/>
</dbReference>
<evidence type="ECO:0000256" key="8">
    <source>
        <dbReference type="ARBA" id="ARBA00022842"/>
    </source>
</evidence>
<keyword evidence="10" id="KW-0539">Nucleus</keyword>
<evidence type="ECO:0000256" key="6">
    <source>
        <dbReference type="ARBA" id="ARBA00022763"/>
    </source>
</evidence>
<accession>A0A077Z101</accession>
<dbReference type="InterPro" id="IPR051547">
    <property type="entry name" value="TDP2-like"/>
</dbReference>
<evidence type="ECO:0000256" key="4">
    <source>
        <dbReference type="ARBA" id="ARBA00022722"/>
    </source>
</evidence>
<dbReference type="Pfam" id="PF22566">
    <property type="entry name" value="UBA_8"/>
    <property type="match status" value="1"/>
</dbReference>
<dbReference type="GO" id="GO:0006302">
    <property type="term" value="P:double-strand break repair"/>
    <property type="evidence" value="ECO:0007669"/>
    <property type="project" value="TreeGrafter"/>
</dbReference>